<proteinExistence type="predicted"/>
<reference evidence="1" key="1">
    <citation type="journal article" date="2013" name="Genetics">
        <title>The draft genome and transcriptome of Panagrellus redivivus are shaped by the harsh demands of a free-living lifestyle.</title>
        <authorList>
            <person name="Srinivasan J."/>
            <person name="Dillman A.R."/>
            <person name="Macchietto M.G."/>
            <person name="Heikkinen L."/>
            <person name="Lakso M."/>
            <person name="Fracchia K.M."/>
            <person name="Antoshechkin I."/>
            <person name="Mortazavi A."/>
            <person name="Wong G."/>
            <person name="Sternberg P.W."/>
        </authorList>
    </citation>
    <scope>NUCLEOTIDE SEQUENCE [LARGE SCALE GENOMIC DNA]</scope>
    <source>
        <strain evidence="1">MT8872</strain>
    </source>
</reference>
<accession>A0A7E5A096</accession>
<organism evidence="1 2">
    <name type="scientific">Panagrellus redivivus</name>
    <name type="common">Microworm</name>
    <dbReference type="NCBI Taxonomy" id="6233"/>
    <lineage>
        <taxon>Eukaryota</taxon>
        <taxon>Metazoa</taxon>
        <taxon>Ecdysozoa</taxon>
        <taxon>Nematoda</taxon>
        <taxon>Chromadorea</taxon>
        <taxon>Rhabditida</taxon>
        <taxon>Tylenchina</taxon>
        <taxon>Panagrolaimomorpha</taxon>
        <taxon>Panagrolaimoidea</taxon>
        <taxon>Panagrolaimidae</taxon>
        <taxon>Panagrellus</taxon>
    </lineage>
</organism>
<keyword evidence="1" id="KW-1185">Reference proteome</keyword>
<evidence type="ECO:0000313" key="1">
    <source>
        <dbReference type="Proteomes" id="UP000492821"/>
    </source>
</evidence>
<dbReference type="AlphaFoldDB" id="A0A7E5A096"/>
<name>A0A7E5A096_PANRE</name>
<dbReference type="Proteomes" id="UP000492821">
    <property type="component" value="Unassembled WGS sequence"/>
</dbReference>
<sequence length="341" mass="39097">MNSTLNPNLLVEVIALRREYLLPQKLCGLFLADRNFSEAFALAFHHQGNVRHHFNESRSFRNPNFTVKTKSGIVFQFTKEYHVPALLRIAGRLIQVHDGDCPDEKWVEPFFEGLDENKCLESVGSNCSSVFIEKYFRSHDVLPRVECCNFAMLNGLKNKTIDTLLVQSYSVMSNESSGNDEQVRVTNIEINCYNLRVNPLKGRGKTLKFDKKFFKRLTIFGKINPENAARMIACFRMAEEIELQQVIIPFQLGWKPMQEHFDRLKSHVDKVWQAVVVPSGIVNVTALYTRDLPGTLMDMATACKTHLKGYDVFTDNATRAILKKKQGNKTLEVRVALFETR</sequence>
<protein>
    <submittedName>
        <fullName evidence="2">DUF1907 domain-containing protein</fullName>
    </submittedName>
</protein>
<reference evidence="2" key="2">
    <citation type="submission" date="2020-10" db="UniProtKB">
        <authorList>
            <consortium name="WormBaseParasite"/>
        </authorList>
    </citation>
    <scope>IDENTIFICATION</scope>
</reference>
<dbReference type="WBParaSite" id="Pan_g6858.t1">
    <property type="protein sequence ID" value="Pan_g6858.t1"/>
    <property type="gene ID" value="Pan_g6858"/>
</dbReference>
<evidence type="ECO:0000313" key="2">
    <source>
        <dbReference type="WBParaSite" id="Pan_g6858.t1"/>
    </source>
</evidence>